<dbReference type="Proteomes" id="UP001151760">
    <property type="component" value="Unassembled WGS sequence"/>
</dbReference>
<proteinExistence type="predicted"/>
<protein>
    <recommendedName>
        <fullName evidence="3">RNA-directed DNA polymerase, eukaryota, reverse transcriptase zinc-binding domain protein</fullName>
    </recommendedName>
</protein>
<reference evidence="1" key="1">
    <citation type="journal article" date="2022" name="Int. J. Mol. Sci.">
        <title>Draft Genome of Tanacetum Coccineum: Genomic Comparison of Closely Related Tanacetum-Family Plants.</title>
        <authorList>
            <person name="Yamashiro T."/>
            <person name="Shiraishi A."/>
            <person name="Nakayama K."/>
            <person name="Satake H."/>
        </authorList>
    </citation>
    <scope>NUCLEOTIDE SEQUENCE</scope>
</reference>
<name>A0ABQ5CQU8_9ASTR</name>
<comment type="caution">
    <text evidence="1">The sequence shown here is derived from an EMBL/GenBank/DDBJ whole genome shotgun (WGS) entry which is preliminary data.</text>
</comment>
<evidence type="ECO:0008006" key="3">
    <source>
        <dbReference type="Google" id="ProtNLM"/>
    </source>
</evidence>
<accession>A0ABQ5CQU8</accession>
<dbReference type="PANTHER" id="PTHR36617">
    <property type="entry name" value="PROTEIN, PUTATIVE-RELATED"/>
    <property type="match status" value="1"/>
</dbReference>
<sequence length="198" mass="22415">MCSNGYGGSGLKRIRYGFMLLQLCSVIVAALLINQVLGSVTRSSLWNNIIREFRLLSLKGINLFSHMKKKVGNGVHTLFWEYNWLTDSPLMQIYPRLFALECNKHATVVEKLSDISLIFSFRRTPHGGAEEEKLVNLLDNVDSVILSNSNDGWVWSLESSGEFSVKSARVYIDDYFLPLVSSTTRWVKIVPIKINILA</sequence>
<reference evidence="1" key="2">
    <citation type="submission" date="2022-01" db="EMBL/GenBank/DDBJ databases">
        <authorList>
            <person name="Yamashiro T."/>
            <person name="Shiraishi A."/>
            <person name="Satake H."/>
            <person name="Nakayama K."/>
        </authorList>
    </citation>
    <scope>NUCLEOTIDE SEQUENCE</scope>
</reference>
<evidence type="ECO:0000313" key="1">
    <source>
        <dbReference type="EMBL" id="GJT29104.1"/>
    </source>
</evidence>
<organism evidence="1 2">
    <name type="scientific">Tanacetum coccineum</name>
    <dbReference type="NCBI Taxonomy" id="301880"/>
    <lineage>
        <taxon>Eukaryota</taxon>
        <taxon>Viridiplantae</taxon>
        <taxon>Streptophyta</taxon>
        <taxon>Embryophyta</taxon>
        <taxon>Tracheophyta</taxon>
        <taxon>Spermatophyta</taxon>
        <taxon>Magnoliopsida</taxon>
        <taxon>eudicotyledons</taxon>
        <taxon>Gunneridae</taxon>
        <taxon>Pentapetalae</taxon>
        <taxon>asterids</taxon>
        <taxon>campanulids</taxon>
        <taxon>Asterales</taxon>
        <taxon>Asteraceae</taxon>
        <taxon>Asteroideae</taxon>
        <taxon>Anthemideae</taxon>
        <taxon>Anthemidinae</taxon>
        <taxon>Tanacetum</taxon>
    </lineage>
</organism>
<dbReference type="PANTHER" id="PTHR36617:SF16">
    <property type="entry name" value="OS04G0516500 PROTEIN"/>
    <property type="match status" value="1"/>
</dbReference>
<gene>
    <name evidence="1" type="ORF">Tco_0909379</name>
</gene>
<keyword evidence="2" id="KW-1185">Reference proteome</keyword>
<evidence type="ECO:0000313" key="2">
    <source>
        <dbReference type="Proteomes" id="UP001151760"/>
    </source>
</evidence>
<dbReference type="EMBL" id="BQNB010014516">
    <property type="protein sequence ID" value="GJT29104.1"/>
    <property type="molecule type" value="Genomic_DNA"/>
</dbReference>